<gene>
    <name evidence="2" type="ORF">JCGZ_01698</name>
</gene>
<reference evidence="2 3" key="1">
    <citation type="journal article" date="2014" name="PLoS ONE">
        <title>Global Analysis of Gene Expression Profiles in Physic Nut (Jatropha curcas L.) Seedlings Exposed to Salt Stress.</title>
        <authorList>
            <person name="Zhang L."/>
            <person name="Zhang C."/>
            <person name="Wu P."/>
            <person name="Chen Y."/>
            <person name="Li M."/>
            <person name="Jiang H."/>
            <person name="Wu G."/>
        </authorList>
    </citation>
    <scope>NUCLEOTIDE SEQUENCE [LARGE SCALE GENOMIC DNA]</scope>
    <source>
        <strain evidence="3">cv. GZQX0401</strain>
        <tissue evidence="2">Young leaves</tissue>
    </source>
</reference>
<evidence type="ECO:0000313" key="2">
    <source>
        <dbReference type="EMBL" id="KDP23014.1"/>
    </source>
</evidence>
<sequence>MGRDPTPIEVFKYTHIKDHDLETFVDRRAPENAKHATVDELQLYWEAVGVEKKRKVYRIGSQAAHYYAHSSCAAERQLVDFREHVMRISGPPASRDPHASSDAPASSVIVLADDSTAMPTLDTSQDTSNPPV</sequence>
<dbReference type="Proteomes" id="UP000027138">
    <property type="component" value="Unassembled WGS sequence"/>
</dbReference>
<feature type="compositionally biased region" description="Polar residues" evidence="1">
    <location>
        <begin position="117"/>
        <end position="132"/>
    </location>
</feature>
<feature type="region of interest" description="Disordered" evidence="1">
    <location>
        <begin position="112"/>
        <end position="132"/>
    </location>
</feature>
<keyword evidence="3" id="KW-1185">Reference proteome</keyword>
<dbReference type="EMBL" id="KK915309">
    <property type="protein sequence ID" value="KDP23014.1"/>
    <property type="molecule type" value="Genomic_DNA"/>
</dbReference>
<organism evidence="2 3">
    <name type="scientific">Jatropha curcas</name>
    <name type="common">Barbados nut</name>
    <dbReference type="NCBI Taxonomy" id="180498"/>
    <lineage>
        <taxon>Eukaryota</taxon>
        <taxon>Viridiplantae</taxon>
        <taxon>Streptophyta</taxon>
        <taxon>Embryophyta</taxon>
        <taxon>Tracheophyta</taxon>
        <taxon>Spermatophyta</taxon>
        <taxon>Magnoliopsida</taxon>
        <taxon>eudicotyledons</taxon>
        <taxon>Gunneridae</taxon>
        <taxon>Pentapetalae</taxon>
        <taxon>rosids</taxon>
        <taxon>fabids</taxon>
        <taxon>Malpighiales</taxon>
        <taxon>Euphorbiaceae</taxon>
        <taxon>Crotonoideae</taxon>
        <taxon>Jatropheae</taxon>
        <taxon>Jatropha</taxon>
    </lineage>
</organism>
<accession>A0A067JTZ2</accession>
<feature type="region of interest" description="Disordered" evidence="1">
    <location>
        <begin position="88"/>
        <end position="107"/>
    </location>
</feature>
<name>A0A067JTZ2_JATCU</name>
<evidence type="ECO:0000256" key="1">
    <source>
        <dbReference type="SAM" id="MobiDB-lite"/>
    </source>
</evidence>
<evidence type="ECO:0000313" key="3">
    <source>
        <dbReference type="Proteomes" id="UP000027138"/>
    </source>
</evidence>
<dbReference type="OrthoDB" id="1302510at2759"/>
<proteinExistence type="predicted"/>
<protein>
    <submittedName>
        <fullName evidence="2">Uncharacterized protein</fullName>
    </submittedName>
</protein>
<dbReference type="AlphaFoldDB" id="A0A067JTZ2"/>